<evidence type="ECO:0000256" key="1">
    <source>
        <dbReference type="ARBA" id="ARBA00001974"/>
    </source>
</evidence>
<dbReference type="PANTHER" id="PTHR48083">
    <property type="entry name" value="MEDIUM-CHAIN SPECIFIC ACYL-COA DEHYDROGENASE, MITOCHONDRIAL-RELATED"/>
    <property type="match status" value="1"/>
</dbReference>
<dbReference type="Gene3D" id="1.20.140.10">
    <property type="entry name" value="Butyryl-CoA Dehydrogenase, subunit A, domain 3"/>
    <property type="match status" value="1"/>
</dbReference>
<keyword evidence="3 6" id="KW-0285">Flavoprotein</keyword>
<dbReference type="GO" id="GO:0003995">
    <property type="term" value="F:acyl-CoA dehydrogenase activity"/>
    <property type="evidence" value="ECO:0007669"/>
    <property type="project" value="TreeGrafter"/>
</dbReference>
<evidence type="ECO:0000256" key="3">
    <source>
        <dbReference type="ARBA" id="ARBA00022630"/>
    </source>
</evidence>
<dbReference type="GO" id="GO:0033539">
    <property type="term" value="P:fatty acid beta-oxidation using acyl-CoA dehydrogenase"/>
    <property type="evidence" value="ECO:0007669"/>
    <property type="project" value="TreeGrafter"/>
</dbReference>
<dbReference type="InterPro" id="IPR013786">
    <property type="entry name" value="AcylCoA_DH/ox_N"/>
</dbReference>
<name>A0A2T4UGK9_9ACTN</name>
<sequence length="395" mass="42632">MSTPTAAEPVIRLVPTQEQEMLRESVAGVTAKYGAKYMLDCHERGVPPTEMWDALSEKGFTGVNIPEEYGGGGLGMTGLALVQEELGRHGCTQLLMVVSPAIAGSILMLHGDEEQKDRWLPGLATGTERISFAVTEPDAGTNTHNITTRARRNDDGTWTLRGQKTYISAVEHATALLVVARRELEDGSLGLPLLFIIDLDSPGFSKENIPTALRLPDKQWTLYFDDVQVPEERLIGGDQGGLGALFDGLNPERIMAAAGSLGAADRALTKAAEYANERVVWGKPIGTHQGLSHPLAQCKIELELARLMNQKACALYDAGWKGAGETANMAKYAAAEACVHAVDQAIQTHGGNGIALEYGLSDMWWGARLNKIAPVSREMILNYVAEHSLGLPKSY</sequence>
<dbReference type="Pfam" id="PF00441">
    <property type="entry name" value="Acyl-CoA_dh_1"/>
    <property type="match status" value="1"/>
</dbReference>
<evidence type="ECO:0000256" key="6">
    <source>
        <dbReference type="RuleBase" id="RU362125"/>
    </source>
</evidence>
<dbReference type="GO" id="GO:0005737">
    <property type="term" value="C:cytoplasm"/>
    <property type="evidence" value="ECO:0007669"/>
    <property type="project" value="TreeGrafter"/>
</dbReference>
<evidence type="ECO:0000259" key="8">
    <source>
        <dbReference type="Pfam" id="PF02770"/>
    </source>
</evidence>
<dbReference type="OrthoDB" id="8876745at2"/>
<keyword evidence="5 6" id="KW-0560">Oxidoreductase</keyword>
<evidence type="ECO:0000256" key="4">
    <source>
        <dbReference type="ARBA" id="ARBA00022827"/>
    </source>
</evidence>
<evidence type="ECO:0000259" key="7">
    <source>
        <dbReference type="Pfam" id="PF00441"/>
    </source>
</evidence>
<dbReference type="PANTHER" id="PTHR48083:SF1">
    <property type="entry name" value="DEHYDROGENASE, PUTATIVE (AFU_ORTHOLOGUE AFUA_7G06510)-RELATED"/>
    <property type="match status" value="1"/>
</dbReference>
<accession>A0A2T4UGK9</accession>
<dbReference type="InterPro" id="IPR050741">
    <property type="entry name" value="Acyl-CoA_dehydrogenase"/>
</dbReference>
<evidence type="ECO:0000313" key="10">
    <source>
        <dbReference type="EMBL" id="PTL58348.1"/>
    </source>
</evidence>
<gene>
    <name evidence="10" type="ORF">C7Y72_01135</name>
</gene>
<dbReference type="RefSeq" id="WP_107566786.1">
    <property type="nucleotide sequence ID" value="NZ_PYYB01000001.1"/>
</dbReference>
<dbReference type="SUPFAM" id="SSF56645">
    <property type="entry name" value="Acyl-CoA dehydrogenase NM domain-like"/>
    <property type="match status" value="1"/>
</dbReference>
<reference evidence="10 11" key="1">
    <citation type="submission" date="2018-03" db="EMBL/GenBank/DDBJ databases">
        <title>Aquarubrobacter algicola gen. nov., sp. nov., a novel actinobacterium isolated from shallow eutrophic lake during the end of cyanobacterial harmful algal blooms.</title>
        <authorList>
            <person name="Chun S.J."/>
        </authorList>
    </citation>
    <scope>NUCLEOTIDE SEQUENCE [LARGE SCALE GENOMIC DNA]</scope>
    <source>
        <strain evidence="10 11">Seoho-28</strain>
    </source>
</reference>
<evidence type="ECO:0000259" key="9">
    <source>
        <dbReference type="Pfam" id="PF02771"/>
    </source>
</evidence>
<keyword evidence="4 6" id="KW-0274">FAD</keyword>
<feature type="domain" description="Acyl-CoA dehydrogenase/oxidase N-terminal" evidence="9">
    <location>
        <begin position="16"/>
        <end position="126"/>
    </location>
</feature>
<dbReference type="PIRSF" id="PIRSF016578">
    <property type="entry name" value="HsaA"/>
    <property type="match status" value="1"/>
</dbReference>
<comment type="similarity">
    <text evidence="2 6">Belongs to the acyl-CoA dehydrogenase family.</text>
</comment>
<evidence type="ECO:0000313" key="11">
    <source>
        <dbReference type="Proteomes" id="UP000240739"/>
    </source>
</evidence>
<dbReference type="SUPFAM" id="SSF47203">
    <property type="entry name" value="Acyl-CoA dehydrogenase C-terminal domain-like"/>
    <property type="match status" value="1"/>
</dbReference>
<proteinExistence type="inferred from homology"/>
<dbReference type="InterPro" id="IPR037069">
    <property type="entry name" value="AcylCoA_DH/ox_N_sf"/>
</dbReference>
<feature type="domain" description="Acyl-CoA oxidase/dehydrogenase middle" evidence="8">
    <location>
        <begin position="131"/>
        <end position="227"/>
    </location>
</feature>
<dbReference type="EMBL" id="PYYB01000001">
    <property type="protein sequence ID" value="PTL58348.1"/>
    <property type="molecule type" value="Genomic_DNA"/>
</dbReference>
<dbReference type="InterPro" id="IPR046373">
    <property type="entry name" value="Acyl-CoA_Oxase/DH_mid-dom_sf"/>
</dbReference>
<evidence type="ECO:0000256" key="5">
    <source>
        <dbReference type="ARBA" id="ARBA00023002"/>
    </source>
</evidence>
<dbReference type="CDD" id="cd00567">
    <property type="entry name" value="ACAD"/>
    <property type="match status" value="1"/>
</dbReference>
<organism evidence="10 11">
    <name type="scientific">Paraconexibacter algicola</name>
    <dbReference type="NCBI Taxonomy" id="2133960"/>
    <lineage>
        <taxon>Bacteria</taxon>
        <taxon>Bacillati</taxon>
        <taxon>Actinomycetota</taxon>
        <taxon>Thermoleophilia</taxon>
        <taxon>Solirubrobacterales</taxon>
        <taxon>Paraconexibacteraceae</taxon>
        <taxon>Paraconexibacter</taxon>
    </lineage>
</organism>
<keyword evidence="11" id="KW-1185">Reference proteome</keyword>
<dbReference type="Proteomes" id="UP000240739">
    <property type="component" value="Unassembled WGS sequence"/>
</dbReference>
<dbReference type="GO" id="GO:0050660">
    <property type="term" value="F:flavin adenine dinucleotide binding"/>
    <property type="evidence" value="ECO:0007669"/>
    <property type="project" value="InterPro"/>
</dbReference>
<dbReference type="InterPro" id="IPR009100">
    <property type="entry name" value="AcylCoA_DH/oxidase_NM_dom_sf"/>
</dbReference>
<dbReference type="AlphaFoldDB" id="A0A2T4UGK9"/>
<feature type="domain" description="Acyl-CoA dehydrogenase/oxidase C-terminal" evidence="7">
    <location>
        <begin position="241"/>
        <end position="387"/>
    </location>
</feature>
<dbReference type="InterPro" id="IPR006091">
    <property type="entry name" value="Acyl-CoA_Oxase/DH_mid-dom"/>
</dbReference>
<comment type="caution">
    <text evidence="10">The sequence shown here is derived from an EMBL/GenBank/DDBJ whole genome shotgun (WGS) entry which is preliminary data.</text>
</comment>
<dbReference type="InterPro" id="IPR036250">
    <property type="entry name" value="AcylCo_DH-like_C"/>
</dbReference>
<comment type="cofactor">
    <cofactor evidence="1 6">
        <name>FAD</name>
        <dbReference type="ChEBI" id="CHEBI:57692"/>
    </cofactor>
</comment>
<dbReference type="FunFam" id="1.20.140.10:FF:000012">
    <property type="entry name" value="Acyl-CoA dehydrogenase fadE12"/>
    <property type="match status" value="1"/>
</dbReference>
<dbReference type="InterPro" id="IPR009075">
    <property type="entry name" value="AcylCo_DH/oxidase_C"/>
</dbReference>
<dbReference type="Pfam" id="PF02771">
    <property type="entry name" value="Acyl-CoA_dh_N"/>
    <property type="match status" value="1"/>
</dbReference>
<protein>
    <submittedName>
        <fullName evidence="10">Acyl-CoA dehydrogenase</fullName>
    </submittedName>
</protein>
<dbReference type="Gene3D" id="1.10.540.10">
    <property type="entry name" value="Acyl-CoA dehydrogenase/oxidase, N-terminal domain"/>
    <property type="match status" value="1"/>
</dbReference>
<dbReference type="Pfam" id="PF02770">
    <property type="entry name" value="Acyl-CoA_dh_M"/>
    <property type="match status" value="1"/>
</dbReference>
<evidence type="ECO:0000256" key="2">
    <source>
        <dbReference type="ARBA" id="ARBA00009347"/>
    </source>
</evidence>
<dbReference type="Gene3D" id="2.40.110.10">
    <property type="entry name" value="Butyryl-CoA Dehydrogenase, subunit A, domain 2"/>
    <property type="match status" value="1"/>
</dbReference>